<feature type="domain" description="N-sulphoglucosamine sulphohydrolase C-terminal" evidence="1">
    <location>
        <begin position="17"/>
        <end position="162"/>
    </location>
</feature>
<dbReference type="PANTHER" id="PTHR46615:SF1">
    <property type="entry name" value="ARYLSULFATASE K"/>
    <property type="match status" value="1"/>
</dbReference>
<organism evidence="2">
    <name type="scientific">marine sediment metagenome</name>
    <dbReference type="NCBI Taxonomy" id="412755"/>
    <lineage>
        <taxon>unclassified sequences</taxon>
        <taxon>metagenomes</taxon>
        <taxon>ecological metagenomes</taxon>
    </lineage>
</organism>
<reference evidence="2" key="1">
    <citation type="journal article" date="2014" name="Front. Microbiol.">
        <title>High frequency of phylogenetically diverse reductive dehalogenase-homologous genes in deep subseafloor sedimentary metagenomes.</title>
        <authorList>
            <person name="Kawai M."/>
            <person name="Futagami T."/>
            <person name="Toyoda A."/>
            <person name="Takaki Y."/>
            <person name="Nishi S."/>
            <person name="Hori S."/>
            <person name="Arai W."/>
            <person name="Tsubouchi T."/>
            <person name="Morono Y."/>
            <person name="Uchiyama I."/>
            <person name="Ito T."/>
            <person name="Fujiyama A."/>
            <person name="Inagaki F."/>
            <person name="Takami H."/>
        </authorList>
    </citation>
    <scope>NUCLEOTIDE SEQUENCE</scope>
    <source>
        <strain evidence="2">Expedition CK06-06</strain>
    </source>
</reference>
<dbReference type="GO" id="GO:0015024">
    <property type="term" value="F:glucuronate-2-sulfatase activity"/>
    <property type="evidence" value="ECO:0007669"/>
    <property type="project" value="TreeGrafter"/>
</dbReference>
<protein>
    <recommendedName>
        <fullName evidence="1">N-sulphoglucosamine sulphohydrolase C-terminal domain-containing protein</fullName>
    </recommendedName>
</protein>
<comment type="caution">
    <text evidence="2">The sequence shown here is derived from an EMBL/GenBank/DDBJ whole genome shotgun (WGS) entry which is preliminary data.</text>
</comment>
<name>X0ZS16_9ZZZZ</name>
<dbReference type="AlphaFoldDB" id="X0ZS16"/>
<feature type="non-terminal residue" evidence="2">
    <location>
        <position position="1"/>
    </location>
</feature>
<dbReference type="EMBL" id="BARS01052046">
    <property type="protein sequence ID" value="GAG51006.1"/>
    <property type="molecule type" value="Genomic_DNA"/>
</dbReference>
<sequence>DNSLIIITSDHGEEFREHGSIGHGTLYDEVIKIPLIIKMPKKIKVVNRRIGKNLIQGNIDIAPTILDILNIDIPDEFQGNSVLPIIKGLKKNISPYQASEKLTAWDRFYQIAVRDMSYKYIYTTFFDIKNLKNFRINNEKFELYDLVNDKNEKYNLVLSKDKIKLYYQGLVDNFIFTNVLVNVDVPKKIEIEREVKERLRSLGYIK</sequence>
<dbReference type="InterPro" id="IPR032506">
    <property type="entry name" value="SGSH_C"/>
</dbReference>
<dbReference type="Pfam" id="PF16347">
    <property type="entry name" value="SGSH_C"/>
    <property type="match status" value="1"/>
</dbReference>
<evidence type="ECO:0000259" key="1">
    <source>
        <dbReference type="Pfam" id="PF16347"/>
    </source>
</evidence>
<proteinExistence type="predicted"/>
<dbReference type="InterPro" id="IPR051849">
    <property type="entry name" value="GAG-degrading_sulfatase"/>
</dbReference>
<evidence type="ECO:0000313" key="2">
    <source>
        <dbReference type="EMBL" id="GAG51006.1"/>
    </source>
</evidence>
<dbReference type="SUPFAM" id="SSF53649">
    <property type="entry name" value="Alkaline phosphatase-like"/>
    <property type="match status" value="1"/>
</dbReference>
<dbReference type="Gene3D" id="3.40.720.10">
    <property type="entry name" value="Alkaline Phosphatase, subunit A"/>
    <property type="match status" value="1"/>
</dbReference>
<dbReference type="InterPro" id="IPR017850">
    <property type="entry name" value="Alkaline_phosphatase_core_sf"/>
</dbReference>
<accession>X0ZS16</accession>
<dbReference type="PANTHER" id="PTHR46615">
    <property type="entry name" value="ARYLSULFATASE K"/>
    <property type="match status" value="1"/>
</dbReference>
<dbReference type="GO" id="GO:0004065">
    <property type="term" value="F:arylsulfatase activity"/>
    <property type="evidence" value="ECO:0007669"/>
    <property type="project" value="TreeGrafter"/>
</dbReference>
<gene>
    <name evidence="2" type="ORF">S01H1_77443</name>
</gene>